<gene>
    <name evidence="1" type="ORF">EGI31_12140</name>
</gene>
<dbReference type="EMBL" id="RJUF01000036">
    <property type="protein sequence ID" value="MCP9763706.1"/>
    <property type="molecule type" value="Genomic_DNA"/>
</dbReference>
<protein>
    <submittedName>
        <fullName evidence="1">Uncharacterized protein</fullName>
    </submittedName>
</protein>
<dbReference type="AlphaFoldDB" id="A0AAE3H442"/>
<dbReference type="Proteomes" id="UP001204144">
    <property type="component" value="Unassembled WGS sequence"/>
</dbReference>
<sequence length="386" mass="40325">MQLKYLQKFYLTLIGLSLTVAIPPLLYAQGNVYVESGSELSNFGTIDLATPSSNNWVTYRGASPGYYSAVGTAGYTNPGDAANVNGYVKHYANATNQTFNFPVGTGSDYRALSISGTRTATSQIAVAWILGNPSSTNDPTAPNSGLHPTTSVGAGLQSVSSIGQWDWYDATSDATGLTVTVSIPNLTAFGTAADLRLVGWDGTNWVNLSSSGASGNTENSTLSGVVVSGITALAIGKISSSPVDYTPTIDIDALTFNAAGFGRDFVVNIYEALGGTNTSSLQFRMTKPSAFTLTYPTTNSLSQVFGGTNNNNSDWTFSETSLFITATLKAGVIIPANGQSVIGFRAQRKSSIAKGTSQNLAVTILDSTGGDSDTFNNTRRTSITAN</sequence>
<name>A0AAE3H442_9BACT</name>
<comment type="caution">
    <text evidence="1">The sequence shown here is derived from an EMBL/GenBank/DDBJ whole genome shotgun (WGS) entry which is preliminary data.</text>
</comment>
<keyword evidence="2" id="KW-1185">Reference proteome</keyword>
<proteinExistence type="predicted"/>
<evidence type="ECO:0000313" key="2">
    <source>
        <dbReference type="Proteomes" id="UP001204144"/>
    </source>
</evidence>
<organism evidence="1 2">
    <name type="scientific">Lacihabitans soyangensis</name>
    <dbReference type="NCBI Taxonomy" id="869394"/>
    <lineage>
        <taxon>Bacteria</taxon>
        <taxon>Pseudomonadati</taxon>
        <taxon>Bacteroidota</taxon>
        <taxon>Cytophagia</taxon>
        <taxon>Cytophagales</taxon>
        <taxon>Leadbetterellaceae</taxon>
        <taxon>Lacihabitans</taxon>
    </lineage>
</organism>
<accession>A0AAE3H442</accession>
<reference evidence="1 2" key="1">
    <citation type="submission" date="2018-11" db="EMBL/GenBank/DDBJ databases">
        <title>Novel bacteria species description.</title>
        <authorList>
            <person name="Han J.-H."/>
        </authorList>
    </citation>
    <scope>NUCLEOTIDE SEQUENCE [LARGE SCALE GENOMIC DNA]</scope>
    <source>
        <strain evidence="1 2">KCTC23259</strain>
    </source>
</reference>
<dbReference type="RefSeq" id="WP_255037479.1">
    <property type="nucleotide sequence ID" value="NZ_RJUF01000036.1"/>
</dbReference>
<evidence type="ECO:0000313" key="1">
    <source>
        <dbReference type="EMBL" id="MCP9763706.1"/>
    </source>
</evidence>